<evidence type="ECO:0000256" key="3">
    <source>
        <dbReference type="ARBA" id="ARBA00023211"/>
    </source>
</evidence>
<dbReference type="Pfam" id="PF00294">
    <property type="entry name" value="PfkB"/>
    <property type="match status" value="1"/>
</dbReference>
<dbReference type="EMBL" id="MU001687">
    <property type="protein sequence ID" value="KAF2455348.1"/>
    <property type="molecule type" value="Genomic_DNA"/>
</dbReference>
<keyword evidence="9" id="KW-1185">Reference proteome</keyword>
<dbReference type="InterPro" id="IPR007342">
    <property type="entry name" value="PsuG"/>
</dbReference>
<evidence type="ECO:0000256" key="5">
    <source>
        <dbReference type="ARBA" id="ARBA00023295"/>
    </source>
</evidence>
<dbReference type="InterPro" id="IPR029056">
    <property type="entry name" value="Ribokinase-like"/>
</dbReference>
<protein>
    <submittedName>
        <fullName evidence="8">Indigoidine synthase A like protein-domain-containing protein</fullName>
    </submittedName>
</protein>
<feature type="region of interest" description="Disordered" evidence="6">
    <location>
        <begin position="361"/>
        <end position="395"/>
    </location>
</feature>
<dbReference type="Proteomes" id="UP000799766">
    <property type="component" value="Unassembled WGS sequence"/>
</dbReference>
<evidence type="ECO:0000256" key="1">
    <source>
        <dbReference type="ARBA" id="ARBA00022723"/>
    </source>
</evidence>
<proteinExistence type="predicted"/>
<dbReference type="Pfam" id="PF04227">
    <property type="entry name" value="Indigoidine_A"/>
    <property type="match status" value="1"/>
</dbReference>
<keyword evidence="1" id="KW-0479">Metal-binding</keyword>
<reference evidence="8" key="1">
    <citation type="journal article" date="2020" name="Stud. Mycol.">
        <title>101 Dothideomycetes genomes: a test case for predicting lifestyles and emergence of pathogens.</title>
        <authorList>
            <person name="Haridas S."/>
            <person name="Albert R."/>
            <person name="Binder M."/>
            <person name="Bloem J."/>
            <person name="Labutti K."/>
            <person name="Salamov A."/>
            <person name="Andreopoulos B."/>
            <person name="Baker S."/>
            <person name="Barry K."/>
            <person name="Bills G."/>
            <person name="Bluhm B."/>
            <person name="Cannon C."/>
            <person name="Castanera R."/>
            <person name="Culley D."/>
            <person name="Daum C."/>
            <person name="Ezra D."/>
            <person name="Gonzalez J."/>
            <person name="Henrissat B."/>
            <person name="Kuo A."/>
            <person name="Liang C."/>
            <person name="Lipzen A."/>
            <person name="Lutzoni F."/>
            <person name="Magnuson J."/>
            <person name="Mondo S."/>
            <person name="Nolan M."/>
            <person name="Ohm R."/>
            <person name="Pangilinan J."/>
            <person name="Park H.-J."/>
            <person name="Ramirez L."/>
            <person name="Alfaro M."/>
            <person name="Sun H."/>
            <person name="Tritt A."/>
            <person name="Yoshinaga Y."/>
            <person name="Zwiers L.-H."/>
            <person name="Turgeon B."/>
            <person name="Goodwin S."/>
            <person name="Spatafora J."/>
            <person name="Crous P."/>
            <person name="Grigoriev I."/>
        </authorList>
    </citation>
    <scope>NUCLEOTIDE SEQUENCE</scope>
    <source>
        <strain evidence="8">ATCC 16933</strain>
    </source>
</reference>
<dbReference type="GO" id="GO:0004730">
    <property type="term" value="F:pseudouridylate synthase activity"/>
    <property type="evidence" value="ECO:0007669"/>
    <property type="project" value="InterPro"/>
</dbReference>
<dbReference type="Gene3D" id="3.40.1790.10">
    <property type="entry name" value="Indigoidine synthase domain"/>
    <property type="match status" value="1"/>
</dbReference>
<evidence type="ECO:0000313" key="9">
    <source>
        <dbReference type="Proteomes" id="UP000799766"/>
    </source>
</evidence>
<keyword evidence="3" id="KW-0464">Manganese</keyword>
<keyword evidence="2" id="KW-0378">Hydrolase</keyword>
<dbReference type="InterPro" id="IPR011611">
    <property type="entry name" value="PfkB_dom"/>
</dbReference>
<dbReference type="OrthoDB" id="198885at2759"/>
<sequence length="862" mass="90612">MALIGGIVRCSRPSVFGRWCRRSNGAHLSQTRHLTTNNAFFKVSEEIREAINSKKPVVALETTIYTHGFPYPENVALASHLESVVRVNGGVPATIGVLDGVARVGLNPEELIRLTSSAGNPDTLKVSRRDLAYATGLHLTQRTLNGGTTIAGTMVLAHLAGISVFATGGLGGVHRGGHVSMDVSADLTELGRTPVAVVVGGCKGFLDIGRTLEFLETQGVAVGTFADGRAENEKGKVPFPGFWCRDSGLTSPFAIRDEREAAAMVYAQNEMGLSSGILFANPIPEQHEIPRAEMEVIIEEALVLADRAGAAAMGKDNTPFVLDAIKQLSKGTSVKANRELVSANVARGTLVAREVAALQREGGWEAKTESGDDVFGRPRDQSQVGGTDRSRNGLCKADFPVSLPDSVLSPKPAPTSSHPLPSVLVAGALALDYTCTFTPFTSLPSAPTISPSPQLRTSNPSIIRQTLGGVARNVARACHLLGTPTRLVSAVADDLAGLVAKAELARQGMDGDGITFVSGGRNNGAGLGTAQYVAVNDAKGELVVGMADMRILEDESGGIGTQESSCSAIVRMVATALQPNSATAVPTPPTHLILDANLPSKTLHTLLRLAKSSFEPLTTVLEPVSAPKSTRLFPSSSSLQLPLFPDHVLDLLTPNTSELSALHSAARSTGAFDRPEWWRVIDALGIPSSGARHEFERALAHDVSAALLTSDVEGRMESLRIASELVDRGVPQMAVQLLPFAPVVLVKDGRQGVVLAMLLRREDERLSDAGQAGWVVARAAATSVVGLGGVYLRRFTVPEKVLEEDVVSVNGVGDTFLGAVVSGLAKGKKVEDTVGVAQKAAVVTLRSEEAVGIGLAELRGEV</sequence>
<keyword evidence="5" id="KW-0326">Glycosidase</keyword>
<evidence type="ECO:0000259" key="7">
    <source>
        <dbReference type="Pfam" id="PF00294"/>
    </source>
</evidence>
<gene>
    <name evidence="8" type="ORF">BDY21DRAFT_350519</name>
</gene>
<evidence type="ECO:0000313" key="8">
    <source>
        <dbReference type="EMBL" id="KAF2455348.1"/>
    </source>
</evidence>
<dbReference type="GO" id="GO:0046872">
    <property type="term" value="F:metal ion binding"/>
    <property type="evidence" value="ECO:0007669"/>
    <property type="project" value="UniProtKB-KW"/>
</dbReference>
<dbReference type="GO" id="GO:0005737">
    <property type="term" value="C:cytoplasm"/>
    <property type="evidence" value="ECO:0007669"/>
    <property type="project" value="TreeGrafter"/>
</dbReference>
<dbReference type="Gene3D" id="3.40.1190.20">
    <property type="match status" value="1"/>
</dbReference>
<accession>A0A6A6NUU6</accession>
<evidence type="ECO:0000256" key="4">
    <source>
        <dbReference type="ARBA" id="ARBA00023239"/>
    </source>
</evidence>
<keyword evidence="4" id="KW-0456">Lyase</keyword>
<feature type="compositionally biased region" description="Basic and acidic residues" evidence="6">
    <location>
        <begin position="362"/>
        <end position="380"/>
    </location>
</feature>
<evidence type="ECO:0000256" key="2">
    <source>
        <dbReference type="ARBA" id="ARBA00022801"/>
    </source>
</evidence>
<name>A0A6A6NUU6_9PEZI</name>
<dbReference type="PANTHER" id="PTHR42909:SF1">
    <property type="entry name" value="CARBOHYDRATE KINASE PFKB DOMAIN-CONTAINING PROTEIN"/>
    <property type="match status" value="1"/>
</dbReference>
<dbReference type="AlphaFoldDB" id="A0A6A6NUU6"/>
<dbReference type="SUPFAM" id="SSF53613">
    <property type="entry name" value="Ribokinase-like"/>
    <property type="match status" value="1"/>
</dbReference>
<dbReference type="InterPro" id="IPR022830">
    <property type="entry name" value="Indigdn_synthA-like"/>
</dbReference>
<dbReference type="SUPFAM" id="SSF110581">
    <property type="entry name" value="Indigoidine synthase A-like"/>
    <property type="match status" value="1"/>
</dbReference>
<evidence type="ECO:0000256" key="6">
    <source>
        <dbReference type="SAM" id="MobiDB-lite"/>
    </source>
</evidence>
<feature type="domain" description="Carbohydrate kinase PfkB" evidence="7">
    <location>
        <begin position="801"/>
        <end position="850"/>
    </location>
</feature>
<dbReference type="PANTHER" id="PTHR42909">
    <property type="entry name" value="ZGC:136858"/>
    <property type="match status" value="1"/>
</dbReference>
<organism evidence="8 9">
    <name type="scientific">Lineolata rhizophorae</name>
    <dbReference type="NCBI Taxonomy" id="578093"/>
    <lineage>
        <taxon>Eukaryota</taxon>
        <taxon>Fungi</taxon>
        <taxon>Dikarya</taxon>
        <taxon>Ascomycota</taxon>
        <taxon>Pezizomycotina</taxon>
        <taxon>Dothideomycetes</taxon>
        <taxon>Dothideomycetes incertae sedis</taxon>
        <taxon>Lineolatales</taxon>
        <taxon>Lineolataceae</taxon>
        <taxon>Lineolata</taxon>
    </lineage>
</organism>
<dbReference type="GO" id="GO:0016798">
    <property type="term" value="F:hydrolase activity, acting on glycosyl bonds"/>
    <property type="evidence" value="ECO:0007669"/>
    <property type="project" value="UniProtKB-KW"/>
</dbReference>